<feature type="region of interest" description="Disordered" evidence="1">
    <location>
        <begin position="205"/>
        <end position="360"/>
    </location>
</feature>
<accession>A0ABV8VKF9</accession>
<dbReference type="Proteomes" id="UP001595844">
    <property type="component" value="Unassembled WGS sequence"/>
</dbReference>
<proteinExistence type="predicted"/>
<gene>
    <name evidence="2" type="ORF">ACFO5K_20910</name>
</gene>
<evidence type="ECO:0000256" key="1">
    <source>
        <dbReference type="SAM" id="MobiDB-lite"/>
    </source>
</evidence>
<comment type="caution">
    <text evidence="2">The sequence shown here is derived from an EMBL/GenBank/DDBJ whole genome shotgun (WGS) entry which is preliminary data.</text>
</comment>
<dbReference type="EMBL" id="JBHSDL010000025">
    <property type="protein sequence ID" value="MFC4376559.1"/>
    <property type="molecule type" value="Genomic_DNA"/>
</dbReference>
<dbReference type="RefSeq" id="WP_378565514.1">
    <property type="nucleotide sequence ID" value="NZ_JBHSDL010000025.1"/>
</dbReference>
<protein>
    <recommendedName>
        <fullName evidence="4">MarR family transcriptional regulator</fullName>
    </recommendedName>
</protein>
<sequence length="378" mass="39854">MSAALAEELHRLEAQGSTGVLRVGDGEFHLARGAIASAGCRRTIGLDRLAVEAGVATAEDWHRAGAGEPGALLHRPRLEALARLSVFDAAFFLLETSDEPEFLPTEEHWLAPVCRVAPRALVRECARRSRPGDSPWSADMVATTPVAPARRAPRKRVVLTAGQAEVLAAADAERSIAEIARDLGRTTYGCLVAVRDLTAANLIEPPAPRRRPATGESVEAPTPGRHLRAAEALTPGGDLAPAETPRRGPAPAEAPVPGRVAAPAEAPVPGCDLAPAEAAASGRHQATSEAPTPDHYSAQAPITGRHFAPTPTGSLPALPRRVPSGAGPTASGRHARKETVRAETYESSVTQTGHEPPRWQQVDREVLVRLRDALVELS</sequence>
<organism evidence="2 3">
    <name type="scientific">Nocardia halotolerans</name>
    <dbReference type="NCBI Taxonomy" id="1755878"/>
    <lineage>
        <taxon>Bacteria</taxon>
        <taxon>Bacillati</taxon>
        <taxon>Actinomycetota</taxon>
        <taxon>Actinomycetes</taxon>
        <taxon>Mycobacteriales</taxon>
        <taxon>Nocardiaceae</taxon>
        <taxon>Nocardia</taxon>
    </lineage>
</organism>
<evidence type="ECO:0000313" key="2">
    <source>
        <dbReference type="EMBL" id="MFC4376559.1"/>
    </source>
</evidence>
<reference evidence="3" key="1">
    <citation type="journal article" date="2019" name="Int. J. Syst. Evol. Microbiol.">
        <title>The Global Catalogue of Microorganisms (GCM) 10K type strain sequencing project: providing services to taxonomists for standard genome sequencing and annotation.</title>
        <authorList>
            <consortium name="The Broad Institute Genomics Platform"/>
            <consortium name="The Broad Institute Genome Sequencing Center for Infectious Disease"/>
            <person name="Wu L."/>
            <person name="Ma J."/>
        </authorList>
    </citation>
    <scope>NUCLEOTIDE SEQUENCE [LARGE SCALE GENOMIC DNA]</scope>
    <source>
        <strain evidence="3">IBRC-M 10490</strain>
    </source>
</reference>
<evidence type="ECO:0008006" key="4">
    <source>
        <dbReference type="Google" id="ProtNLM"/>
    </source>
</evidence>
<name>A0ABV8VKF9_9NOCA</name>
<keyword evidence="3" id="KW-1185">Reference proteome</keyword>
<evidence type="ECO:0000313" key="3">
    <source>
        <dbReference type="Proteomes" id="UP001595844"/>
    </source>
</evidence>